<reference evidence="1 2" key="1">
    <citation type="submission" date="2018-06" db="EMBL/GenBank/DDBJ databases">
        <title>Extensive metabolic versatility and redundancy in microbially diverse, dynamic hydrothermal sediments.</title>
        <authorList>
            <person name="Dombrowski N."/>
            <person name="Teske A."/>
            <person name="Baker B.J."/>
        </authorList>
    </citation>
    <scope>NUCLEOTIDE SEQUENCE [LARGE SCALE GENOMIC DNA]</scope>
    <source>
        <strain evidence="1">B36_G15</strain>
    </source>
</reference>
<accession>A0A660SLV4</accession>
<dbReference type="Proteomes" id="UP000268469">
    <property type="component" value="Unassembled WGS sequence"/>
</dbReference>
<proteinExistence type="predicted"/>
<protein>
    <submittedName>
        <fullName evidence="1">Uncharacterized protein</fullName>
    </submittedName>
</protein>
<comment type="caution">
    <text evidence="1">The sequence shown here is derived from an EMBL/GenBank/DDBJ whole genome shotgun (WGS) entry which is preliminary data.</text>
</comment>
<gene>
    <name evidence="1" type="ORF">DRP53_03255</name>
</gene>
<organism evidence="1 2">
    <name type="scientific">candidate division WOR-3 bacterium</name>
    <dbReference type="NCBI Taxonomy" id="2052148"/>
    <lineage>
        <taxon>Bacteria</taxon>
        <taxon>Bacteria division WOR-3</taxon>
    </lineage>
</organism>
<evidence type="ECO:0000313" key="2">
    <source>
        <dbReference type="Proteomes" id="UP000268469"/>
    </source>
</evidence>
<name>A0A660SLV4_UNCW3</name>
<evidence type="ECO:0000313" key="1">
    <source>
        <dbReference type="EMBL" id="RKX70930.1"/>
    </source>
</evidence>
<dbReference type="AlphaFoldDB" id="A0A660SLV4"/>
<dbReference type="EMBL" id="QNBE01000022">
    <property type="protein sequence ID" value="RKX70930.1"/>
    <property type="molecule type" value="Genomic_DNA"/>
</dbReference>
<sequence length="367" mass="44793">MIFLLFTLQFLEPEDSNNLYLMDLMLATPEEQFVIGFDSLLSGLYTNQGCLDLMNWYIELLIKSDFYLSRRVCLRYRYRKLGDYDRQIDEHRFEPTLNLKRIRFHLMISPKYYKGGDEIGAGFSLGDYLNYLEIFLTIPDFDRNFSLRDTPDTLPRYLYKRFPIRLTFEIRKRWQQGYAKLLLDRTMTSFQVWSGHETRKEDRWNLLLYLTSWHGRFNLELNTRYDERNRRDFLLPTRELRPDTLNWLEIQPGIGFRFSPKLSVYFRYRIDSKRHLRNQFDYHRSGNSQYLDLHYRMSDQYLWHFGYQGEYLKSGELKIVNNHRFIIGLEYIFPKGRFVLWEGIEADRPFRILRFHNHTYLSLLVSF</sequence>